<feature type="non-terminal residue" evidence="1">
    <location>
        <position position="1"/>
    </location>
</feature>
<evidence type="ECO:0000313" key="2">
    <source>
        <dbReference type="Proteomes" id="UP000008370"/>
    </source>
</evidence>
<reference evidence="1 2" key="1">
    <citation type="journal article" date="2012" name="BMC Genomics">
        <title>Comparative genomics of the white-rot fungi, Phanerochaete carnosa and P. chrysosporium, to elucidate the genetic basis of the distinct wood types they colonize.</title>
        <authorList>
            <person name="Suzuki H."/>
            <person name="MacDonald J."/>
            <person name="Syed K."/>
            <person name="Salamov A."/>
            <person name="Hori C."/>
            <person name="Aerts A."/>
            <person name="Henrissat B."/>
            <person name="Wiebenga A."/>
            <person name="vanKuyk P.A."/>
            <person name="Barry K."/>
            <person name="Lindquist E."/>
            <person name="LaButti K."/>
            <person name="Lapidus A."/>
            <person name="Lucas S."/>
            <person name="Coutinho P."/>
            <person name="Gong Y."/>
            <person name="Samejima M."/>
            <person name="Mahadevan R."/>
            <person name="Abou-Zaid M."/>
            <person name="de Vries R.P."/>
            <person name="Igarashi K."/>
            <person name="Yadav J.S."/>
            <person name="Grigoriev I.V."/>
            <person name="Master E.R."/>
        </authorList>
    </citation>
    <scope>NUCLEOTIDE SEQUENCE [LARGE SCALE GENOMIC DNA]</scope>
    <source>
        <strain evidence="1 2">HHB-10118-sp</strain>
    </source>
</reference>
<dbReference type="Proteomes" id="UP000008370">
    <property type="component" value="Unassembled WGS sequence"/>
</dbReference>
<dbReference type="OrthoDB" id="2804335at2759"/>
<evidence type="ECO:0000313" key="1">
    <source>
        <dbReference type="EMBL" id="EKM49308.1"/>
    </source>
</evidence>
<accession>K5VDX8</accession>
<dbReference type="EMBL" id="JH930487">
    <property type="protein sequence ID" value="EKM49308.1"/>
    <property type="molecule type" value="Genomic_DNA"/>
</dbReference>
<gene>
    <name evidence="1" type="ORF">PHACADRAFT_107038</name>
</gene>
<name>K5VDX8_PHACS</name>
<organism evidence="1 2">
    <name type="scientific">Phanerochaete carnosa (strain HHB-10118-sp)</name>
    <name type="common">White-rot fungus</name>
    <name type="synonym">Peniophora carnosa</name>
    <dbReference type="NCBI Taxonomy" id="650164"/>
    <lineage>
        <taxon>Eukaryota</taxon>
        <taxon>Fungi</taxon>
        <taxon>Dikarya</taxon>
        <taxon>Basidiomycota</taxon>
        <taxon>Agaricomycotina</taxon>
        <taxon>Agaricomycetes</taxon>
        <taxon>Polyporales</taxon>
        <taxon>Phanerochaetaceae</taxon>
        <taxon>Phanerochaete</taxon>
    </lineage>
</organism>
<dbReference type="GeneID" id="18907440"/>
<dbReference type="HOGENOM" id="CLU_947004_0_0_1"/>
<evidence type="ECO:0008006" key="3">
    <source>
        <dbReference type="Google" id="ProtNLM"/>
    </source>
</evidence>
<sequence>RKLKCGLARPALVCKHWSEAIRPILFQELELRDAEDVRFLKNIVSSPGFAASCLYGSIKRIYIRQEATGAKPWLHHVHGLSARLQNTTFDCVVENHAGDAASAAGRWAPFESIPTVTLSYVRLSVLVLQGVVFTSKTELVRLVHNCPTLSYCSCEQLTFLDPSLAVRPRRLRRRSPPAHHDFRCTVDGCKDMVGPSQAALAADIVDPARRIGLDNSTWDTPLQGLLALAPHGPGKATGNLYCRNPGKCF</sequence>
<dbReference type="RefSeq" id="XP_007402134.1">
    <property type="nucleotide sequence ID" value="XM_007402072.1"/>
</dbReference>
<proteinExistence type="predicted"/>
<protein>
    <recommendedName>
        <fullName evidence="3">F-box domain-containing protein</fullName>
    </recommendedName>
</protein>
<dbReference type="InParanoid" id="K5VDX8"/>
<dbReference type="KEGG" id="pco:PHACADRAFT_107038"/>
<keyword evidence="2" id="KW-1185">Reference proteome</keyword>
<dbReference type="AlphaFoldDB" id="K5VDX8"/>